<comment type="similarity">
    <text evidence="1">Belongs to the short-chain dehydrogenases/reductases (SDR) family.</text>
</comment>
<evidence type="ECO:0000313" key="4">
    <source>
        <dbReference type="Proteomes" id="UP000004508"/>
    </source>
</evidence>
<evidence type="ECO:0000256" key="1">
    <source>
        <dbReference type="ARBA" id="ARBA00006484"/>
    </source>
</evidence>
<reference evidence="3 4" key="1">
    <citation type="journal article" date="2011" name="Stand. Genomic Sci.">
        <title>Non-contiguous finished genome sequence and contextual data of the filamentous soil bacterium Ktedonobacter racemifer type strain (SOSP1-21).</title>
        <authorList>
            <person name="Chang Y.J."/>
            <person name="Land M."/>
            <person name="Hauser L."/>
            <person name="Chertkov O."/>
            <person name="Del Rio T.G."/>
            <person name="Nolan M."/>
            <person name="Copeland A."/>
            <person name="Tice H."/>
            <person name="Cheng J.F."/>
            <person name="Lucas S."/>
            <person name="Han C."/>
            <person name="Goodwin L."/>
            <person name="Pitluck S."/>
            <person name="Ivanova N."/>
            <person name="Ovchinikova G."/>
            <person name="Pati A."/>
            <person name="Chen A."/>
            <person name="Palaniappan K."/>
            <person name="Mavromatis K."/>
            <person name="Liolios K."/>
            <person name="Brettin T."/>
            <person name="Fiebig A."/>
            <person name="Rohde M."/>
            <person name="Abt B."/>
            <person name="Goker M."/>
            <person name="Detter J.C."/>
            <person name="Woyke T."/>
            <person name="Bristow J."/>
            <person name="Eisen J.A."/>
            <person name="Markowitz V."/>
            <person name="Hugenholtz P."/>
            <person name="Kyrpides N.C."/>
            <person name="Klenk H.P."/>
            <person name="Lapidus A."/>
        </authorList>
    </citation>
    <scope>NUCLEOTIDE SEQUENCE [LARGE SCALE GENOMIC DNA]</scope>
    <source>
        <strain evidence="4">DSM 44963</strain>
    </source>
</reference>
<dbReference type="PANTHER" id="PTHR43669:SF3">
    <property type="entry name" value="ALCOHOL DEHYDROGENASE, PUTATIVE (AFU_ORTHOLOGUE AFUA_3G03445)-RELATED"/>
    <property type="match status" value="1"/>
</dbReference>
<protein>
    <submittedName>
        <fullName evidence="3">Short-chain dehydrogenase/reductase SDR</fullName>
    </submittedName>
</protein>
<dbReference type="PANTHER" id="PTHR43669">
    <property type="entry name" value="5-KETO-D-GLUCONATE 5-REDUCTASE"/>
    <property type="match status" value="1"/>
</dbReference>
<dbReference type="SUPFAM" id="SSF51735">
    <property type="entry name" value="NAD(P)-binding Rossmann-fold domains"/>
    <property type="match status" value="1"/>
</dbReference>
<dbReference type="EMBL" id="ADVG01000005">
    <property type="protein sequence ID" value="EFH80178.1"/>
    <property type="molecule type" value="Genomic_DNA"/>
</dbReference>
<name>D6U8G7_KTERA</name>
<dbReference type="Gene3D" id="3.40.50.720">
    <property type="entry name" value="NAD(P)-binding Rossmann-like Domain"/>
    <property type="match status" value="1"/>
</dbReference>
<dbReference type="InterPro" id="IPR036291">
    <property type="entry name" value="NAD(P)-bd_dom_sf"/>
</dbReference>
<dbReference type="AlphaFoldDB" id="D6U8G7"/>
<dbReference type="eggNOG" id="COG1028">
    <property type="taxonomic scope" value="Bacteria"/>
</dbReference>
<dbReference type="PRINTS" id="PR00081">
    <property type="entry name" value="GDHRDH"/>
</dbReference>
<dbReference type="Proteomes" id="UP000004508">
    <property type="component" value="Unassembled WGS sequence"/>
</dbReference>
<evidence type="ECO:0000256" key="2">
    <source>
        <dbReference type="ARBA" id="ARBA00023002"/>
    </source>
</evidence>
<accession>D6U8G7</accession>
<organism evidence="3 4">
    <name type="scientific">Ktedonobacter racemifer DSM 44963</name>
    <dbReference type="NCBI Taxonomy" id="485913"/>
    <lineage>
        <taxon>Bacteria</taxon>
        <taxon>Bacillati</taxon>
        <taxon>Chloroflexota</taxon>
        <taxon>Ktedonobacteria</taxon>
        <taxon>Ktedonobacterales</taxon>
        <taxon>Ktedonobacteraceae</taxon>
        <taxon>Ktedonobacter</taxon>
    </lineage>
</organism>
<proteinExistence type="inferred from homology"/>
<dbReference type="RefSeq" id="WP_007922582.1">
    <property type="nucleotide sequence ID" value="NZ_ADVG01000005.1"/>
</dbReference>
<keyword evidence="2" id="KW-0560">Oxidoreductase</keyword>
<gene>
    <name evidence="3" type="ORF">Krac_0746</name>
</gene>
<dbReference type="Pfam" id="PF13561">
    <property type="entry name" value="adh_short_C2"/>
    <property type="match status" value="1"/>
</dbReference>
<comment type="caution">
    <text evidence="3">The sequence shown here is derived from an EMBL/GenBank/DDBJ whole genome shotgun (WGS) entry which is preliminary data.</text>
</comment>
<keyword evidence="4" id="KW-1185">Reference proteome</keyword>
<dbReference type="CDD" id="cd05233">
    <property type="entry name" value="SDR_c"/>
    <property type="match status" value="1"/>
</dbReference>
<dbReference type="InterPro" id="IPR002347">
    <property type="entry name" value="SDR_fam"/>
</dbReference>
<dbReference type="InParanoid" id="D6U8G7"/>
<dbReference type="STRING" id="485913.Krac_0746"/>
<sequence length="261" mass="26832">MLLKNKNAVIYGAGGAIGGAVARAFAREGAKVFLAGRSLSSLEAVAKDISHAGGVAEVAQVDALDERAVENYLKEVARKAGSIDVSFNVIGLGDTQGAPLVEMEHERFALPIVNAMATHFLTATAAARHMRKNGSGVILALTAQAARSPYPNVGGFGVAGAAIEGFCRQLAAEVGPQGIRVICLRSAGSPDTPGVDEVFHRHAKDAGISREAFEAGIAEKTLLKRLPKLAEVANVAALMASDYASAVTGAVANVTCGEIVD</sequence>
<dbReference type="GO" id="GO:0016491">
    <property type="term" value="F:oxidoreductase activity"/>
    <property type="evidence" value="ECO:0007669"/>
    <property type="project" value="UniProtKB-KW"/>
</dbReference>
<dbReference type="OrthoDB" id="9774430at2"/>
<evidence type="ECO:0000313" key="3">
    <source>
        <dbReference type="EMBL" id="EFH80178.1"/>
    </source>
</evidence>